<dbReference type="SUPFAM" id="SSF50249">
    <property type="entry name" value="Nucleic acid-binding proteins"/>
    <property type="match status" value="1"/>
</dbReference>
<dbReference type="SUPFAM" id="SSF55681">
    <property type="entry name" value="Class II aaRS and biotin synthetases"/>
    <property type="match status" value="1"/>
</dbReference>
<dbReference type="InterPro" id="IPR012340">
    <property type="entry name" value="NA-bd_OB-fold"/>
</dbReference>
<feature type="domain" description="Aminoacyl-transfer RNA synthetases class-II family profile" evidence="9">
    <location>
        <begin position="139"/>
        <end position="455"/>
    </location>
</feature>
<dbReference type="GO" id="GO:0005524">
    <property type="term" value="F:ATP binding"/>
    <property type="evidence" value="ECO:0007669"/>
    <property type="project" value="UniProtKB-UniRule"/>
</dbReference>
<dbReference type="GO" id="GO:0004816">
    <property type="term" value="F:asparagine-tRNA ligase activity"/>
    <property type="evidence" value="ECO:0007669"/>
    <property type="project" value="UniProtKB-UniRule"/>
</dbReference>
<dbReference type="CDD" id="cd04318">
    <property type="entry name" value="EcAsnRS_like_N"/>
    <property type="match status" value="1"/>
</dbReference>
<gene>
    <name evidence="8 10" type="primary">asnS</name>
    <name evidence="10" type="ORF">BUCISPPS3390_232</name>
</gene>
<evidence type="ECO:0000256" key="4">
    <source>
        <dbReference type="ARBA" id="ARBA00022741"/>
    </source>
</evidence>
<dbReference type="InterPro" id="IPR004365">
    <property type="entry name" value="NA-bd_OB_tRNA"/>
</dbReference>
<keyword evidence="6 8" id="KW-0648">Protein biosynthesis</keyword>
<sequence>MNKISILDIYKQNNHLNKLITINGWIRNNRFSKIGISFLTVSDGSSTSTIQVIAKKILCNYFTEIVKLTIGCSVLISGHLKLSKGNLQIYEIYALHIKVLGWINNPDIYPMSAKQHSIEYIRSYCHLRPRTNLIGVISRIRNTVFQSLNQFLNNFGYLWVSTPIITSIDTEGSGSMFRVSMLDDNNVNSKINYIRKNNEFFKKKVFLTVSGQLTLESYACALSKVYSFGPTFRAENSNTKKHLTEFWMLEVEKSFSDINDISVFAEQLLKNSVADVLNNCMSELLFLQKKIDNTIIHRLNKFLEINFIHVEYTEIIDILLKNKNIFDEDILWGKDLSSKQEKYLVNNHFKSSVIIQNYPKKLKAFYMRVNDDNNTVAAFDVIIPQVGEIIGGSEREDRIDYLDYRMQEIGLNNKNYDWYKDLRRYGTVPHAGFGLGLERLVLFITGINNIREVIPFPRTVGHADF</sequence>
<keyword evidence="7 8" id="KW-0030">Aminoacyl-tRNA synthetase</keyword>
<evidence type="ECO:0000256" key="8">
    <source>
        <dbReference type="HAMAP-Rule" id="MF_00534"/>
    </source>
</evidence>
<dbReference type="InterPro" id="IPR004522">
    <property type="entry name" value="Asn-tRNA-ligase"/>
</dbReference>
<dbReference type="OrthoDB" id="9762036at2"/>
<dbReference type="GO" id="GO:0006421">
    <property type="term" value="P:asparaginyl-tRNA aminoacylation"/>
    <property type="evidence" value="ECO:0007669"/>
    <property type="project" value="UniProtKB-UniRule"/>
</dbReference>
<dbReference type="NCBIfam" id="TIGR00457">
    <property type="entry name" value="asnS"/>
    <property type="match status" value="1"/>
</dbReference>
<comment type="similarity">
    <text evidence="1 8">Belongs to the class-II aminoacyl-tRNA synthetase family.</text>
</comment>
<dbReference type="FunFam" id="3.30.930.10:FF:000016">
    <property type="entry name" value="Asparagine--tRNA ligase"/>
    <property type="match status" value="1"/>
</dbReference>
<dbReference type="Pfam" id="PF00152">
    <property type="entry name" value="tRNA-synt_2"/>
    <property type="match status" value="1"/>
</dbReference>
<evidence type="ECO:0000256" key="6">
    <source>
        <dbReference type="ARBA" id="ARBA00022917"/>
    </source>
</evidence>
<evidence type="ECO:0000313" key="10">
    <source>
        <dbReference type="EMBL" id="VFP77808.1"/>
    </source>
</evidence>
<dbReference type="RefSeq" id="WP_154060831.1">
    <property type="nucleotide sequence ID" value="NZ_LR217692.1"/>
</dbReference>
<dbReference type="PANTHER" id="PTHR22594:SF34">
    <property type="entry name" value="ASPARAGINE--TRNA LIGASE, MITOCHONDRIAL-RELATED"/>
    <property type="match status" value="1"/>
</dbReference>
<evidence type="ECO:0000259" key="9">
    <source>
        <dbReference type="PROSITE" id="PS50862"/>
    </source>
</evidence>
<evidence type="ECO:0000256" key="5">
    <source>
        <dbReference type="ARBA" id="ARBA00022840"/>
    </source>
</evidence>
<dbReference type="EMBL" id="LR217692">
    <property type="protein sequence ID" value="VFP77808.1"/>
    <property type="molecule type" value="Genomic_DNA"/>
</dbReference>
<protein>
    <recommendedName>
        <fullName evidence="8">Asparagine--tRNA ligase</fullName>
        <ecNumber evidence="8">6.1.1.22</ecNumber>
    </recommendedName>
    <alternativeName>
        <fullName evidence="8">Asparaginyl-tRNA synthetase</fullName>
        <shortName evidence="8">AsnRS</shortName>
    </alternativeName>
</protein>
<reference evidence="10 11" key="1">
    <citation type="submission" date="2019-02" db="EMBL/GenBank/DDBJ databases">
        <authorList>
            <person name="Manzano-Marin A."/>
            <person name="Manzano-Marin A."/>
        </authorList>
    </citation>
    <scope>NUCLEOTIDE SEQUENCE [LARGE SCALE GENOMIC DNA]</scope>
    <source>
        <strain evidence="10 11">BuCisplendens/pseudotsugae</strain>
    </source>
</reference>
<organism evidence="10 11">
    <name type="scientific">Buchnera aphidicola</name>
    <name type="common">Cinara cf. splendens/pseudotsugae 3390</name>
    <dbReference type="NCBI Taxonomy" id="2518980"/>
    <lineage>
        <taxon>Bacteria</taxon>
        <taxon>Pseudomonadati</taxon>
        <taxon>Pseudomonadota</taxon>
        <taxon>Gammaproteobacteria</taxon>
        <taxon>Enterobacterales</taxon>
        <taxon>Erwiniaceae</taxon>
        <taxon>Buchnera</taxon>
    </lineage>
</organism>
<evidence type="ECO:0000313" key="11">
    <source>
        <dbReference type="Proteomes" id="UP000294466"/>
    </source>
</evidence>
<dbReference type="InterPro" id="IPR004364">
    <property type="entry name" value="Aa-tRNA-synt_II"/>
</dbReference>
<evidence type="ECO:0000256" key="3">
    <source>
        <dbReference type="ARBA" id="ARBA00022598"/>
    </source>
</evidence>
<evidence type="ECO:0000256" key="1">
    <source>
        <dbReference type="ARBA" id="ARBA00008226"/>
    </source>
</evidence>
<keyword evidence="2 8" id="KW-0963">Cytoplasm</keyword>
<dbReference type="GO" id="GO:0005737">
    <property type="term" value="C:cytoplasm"/>
    <property type="evidence" value="ECO:0007669"/>
    <property type="project" value="UniProtKB-SubCell"/>
</dbReference>
<comment type="subcellular location">
    <subcellularLocation>
        <location evidence="8">Cytoplasm</location>
    </subcellularLocation>
</comment>
<comment type="catalytic activity">
    <reaction evidence="8">
        <text>tRNA(Asn) + L-asparagine + ATP = L-asparaginyl-tRNA(Asn) + AMP + diphosphate + H(+)</text>
        <dbReference type="Rhea" id="RHEA:11180"/>
        <dbReference type="Rhea" id="RHEA-COMP:9659"/>
        <dbReference type="Rhea" id="RHEA-COMP:9674"/>
        <dbReference type="ChEBI" id="CHEBI:15378"/>
        <dbReference type="ChEBI" id="CHEBI:30616"/>
        <dbReference type="ChEBI" id="CHEBI:33019"/>
        <dbReference type="ChEBI" id="CHEBI:58048"/>
        <dbReference type="ChEBI" id="CHEBI:78442"/>
        <dbReference type="ChEBI" id="CHEBI:78515"/>
        <dbReference type="ChEBI" id="CHEBI:456215"/>
        <dbReference type="EC" id="6.1.1.22"/>
    </reaction>
</comment>
<dbReference type="NCBIfam" id="NF003037">
    <property type="entry name" value="PRK03932.1"/>
    <property type="match status" value="1"/>
</dbReference>
<keyword evidence="5 8" id="KW-0067">ATP-binding</keyword>
<dbReference type="InterPro" id="IPR045864">
    <property type="entry name" value="aa-tRNA-synth_II/BPL/LPL"/>
</dbReference>
<evidence type="ECO:0000256" key="7">
    <source>
        <dbReference type="ARBA" id="ARBA00023146"/>
    </source>
</evidence>
<keyword evidence="4 8" id="KW-0547">Nucleotide-binding</keyword>
<proteinExistence type="inferred from homology"/>
<dbReference type="InterPro" id="IPR002312">
    <property type="entry name" value="Asp/Asn-tRNA-synth_IIb"/>
</dbReference>
<dbReference type="PANTHER" id="PTHR22594">
    <property type="entry name" value="ASPARTYL/LYSYL-TRNA SYNTHETASE"/>
    <property type="match status" value="1"/>
</dbReference>
<dbReference type="Pfam" id="PF01336">
    <property type="entry name" value="tRNA_anti-codon"/>
    <property type="match status" value="1"/>
</dbReference>
<dbReference type="InterPro" id="IPR006195">
    <property type="entry name" value="aa-tRNA-synth_II"/>
</dbReference>
<accession>A0A451CX51</accession>
<dbReference type="AlphaFoldDB" id="A0A451CX51"/>
<evidence type="ECO:0000256" key="2">
    <source>
        <dbReference type="ARBA" id="ARBA00022490"/>
    </source>
</evidence>
<name>A0A451CX51_9GAMM</name>
<dbReference type="HAMAP" id="MF_00534">
    <property type="entry name" value="Asn_tRNA_synth"/>
    <property type="match status" value="1"/>
</dbReference>
<keyword evidence="3 8" id="KW-0436">Ligase</keyword>
<dbReference type="PROSITE" id="PS50862">
    <property type="entry name" value="AA_TRNA_LIGASE_II"/>
    <property type="match status" value="1"/>
</dbReference>
<dbReference type="GO" id="GO:0003676">
    <property type="term" value="F:nucleic acid binding"/>
    <property type="evidence" value="ECO:0007669"/>
    <property type="project" value="InterPro"/>
</dbReference>
<dbReference type="Gene3D" id="3.30.930.10">
    <property type="entry name" value="Bira Bifunctional Protein, Domain 2"/>
    <property type="match status" value="1"/>
</dbReference>
<comment type="subunit">
    <text evidence="8">Homodimer.</text>
</comment>
<dbReference type="CDD" id="cd00776">
    <property type="entry name" value="AsxRS_core"/>
    <property type="match status" value="1"/>
</dbReference>
<dbReference type="Gene3D" id="2.40.50.140">
    <property type="entry name" value="Nucleic acid-binding proteins"/>
    <property type="match status" value="1"/>
</dbReference>
<dbReference type="PRINTS" id="PR01042">
    <property type="entry name" value="TRNASYNTHASP"/>
</dbReference>
<dbReference type="Proteomes" id="UP000294466">
    <property type="component" value="Chromosome"/>
</dbReference>
<dbReference type="EC" id="6.1.1.22" evidence="8"/>